<dbReference type="EMBL" id="ML977504">
    <property type="protein sequence ID" value="KAF2130600.1"/>
    <property type="molecule type" value="Genomic_DNA"/>
</dbReference>
<dbReference type="GeneID" id="54412596"/>
<reference evidence="1" key="1">
    <citation type="journal article" date="2020" name="Stud. Mycol.">
        <title>101 Dothideomycetes genomes: a test case for predicting lifestyles and emergence of pathogens.</title>
        <authorList>
            <person name="Haridas S."/>
            <person name="Albert R."/>
            <person name="Binder M."/>
            <person name="Bloem J."/>
            <person name="Labutti K."/>
            <person name="Salamov A."/>
            <person name="Andreopoulos B."/>
            <person name="Baker S."/>
            <person name="Barry K."/>
            <person name="Bills G."/>
            <person name="Bluhm B."/>
            <person name="Cannon C."/>
            <person name="Castanera R."/>
            <person name="Culley D."/>
            <person name="Daum C."/>
            <person name="Ezra D."/>
            <person name="Gonzalez J."/>
            <person name="Henrissat B."/>
            <person name="Kuo A."/>
            <person name="Liang C."/>
            <person name="Lipzen A."/>
            <person name="Lutzoni F."/>
            <person name="Magnuson J."/>
            <person name="Mondo S."/>
            <person name="Nolan M."/>
            <person name="Ohm R."/>
            <person name="Pangilinan J."/>
            <person name="Park H.-J."/>
            <person name="Ramirez L."/>
            <person name="Alfaro M."/>
            <person name="Sun H."/>
            <person name="Tritt A."/>
            <person name="Yoshinaga Y."/>
            <person name="Zwiers L.-H."/>
            <person name="Turgeon B."/>
            <person name="Goodwin S."/>
            <person name="Spatafora J."/>
            <person name="Crous P."/>
            <person name="Grigoriev I."/>
        </authorList>
    </citation>
    <scope>NUCLEOTIDE SEQUENCE</scope>
    <source>
        <strain evidence="1">CBS 119687</strain>
    </source>
</reference>
<organism evidence="1 2">
    <name type="scientific">Dothidotthia symphoricarpi CBS 119687</name>
    <dbReference type="NCBI Taxonomy" id="1392245"/>
    <lineage>
        <taxon>Eukaryota</taxon>
        <taxon>Fungi</taxon>
        <taxon>Dikarya</taxon>
        <taxon>Ascomycota</taxon>
        <taxon>Pezizomycotina</taxon>
        <taxon>Dothideomycetes</taxon>
        <taxon>Pleosporomycetidae</taxon>
        <taxon>Pleosporales</taxon>
        <taxon>Dothidotthiaceae</taxon>
        <taxon>Dothidotthia</taxon>
    </lineage>
</organism>
<dbReference type="AlphaFoldDB" id="A0A6A6AFP0"/>
<dbReference type="RefSeq" id="XP_033524987.1">
    <property type="nucleotide sequence ID" value="XM_033672164.1"/>
</dbReference>
<name>A0A6A6AFP0_9PLEO</name>
<accession>A0A6A6AFP0</accession>
<proteinExistence type="predicted"/>
<keyword evidence="2" id="KW-1185">Reference proteome</keyword>
<gene>
    <name evidence="1" type="ORF">P153DRAFT_418227</name>
</gene>
<protein>
    <submittedName>
        <fullName evidence="1">Uncharacterized protein</fullName>
    </submittedName>
</protein>
<evidence type="ECO:0000313" key="2">
    <source>
        <dbReference type="Proteomes" id="UP000799771"/>
    </source>
</evidence>
<evidence type="ECO:0000313" key="1">
    <source>
        <dbReference type="EMBL" id="KAF2130600.1"/>
    </source>
</evidence>
<dbReference type="Proteomes" id="UP000799771">
    <property type="component" value="Unassembled WGS sequence"/>
</dbReference>
<dbReference type="OrthoDB" id="3693282at2759"/>
<sequence length="157" mass="17101">MHEERCKGTGAVVRPASHRYLLGEAVEISPPSIIIVGRSSSWPPESWKAGQDTIYAGLPIWGKKILDHYAAYSGQQGSGVVYVACHVVTRDLPAPDLKDSHLEAQQSGRWSKHTAWGFTQAILKDIEAASEAGITPTLLSVGLDGWVSDVRMLLPWL</sequence>